<dbReference type="InterPro" id="IPR053142">
    <property type="entry name" value="PchR_regulatory_protein"/>
</dbReference>
<accession>A0A1Z3HQS5</accession>
<dbReference type="InterPro" id="IPR018060">
    <property type="entry name" value="HTH_AraC"/>
</dbReference>
<dbReference type="OrthoDB" id="7544370at2"/>
<dbReference type="PROSITE" id="PS00041">
    <property type="entry name" value="HTH_ARAC_FAMILY_1"/>
    <property type="match status" value="1"/>
</dbReference>
<dbReference type="PANTHER" id="PTHR47893">
    <property type="entry name" value="REGULATORY PROTEIN PCHR"/>
    <property type="match status" value="1"/>
</dbReference>
<feature type="domain" description="HTH araC/xylS-type" evidence="4">
    <location>
        <begin position="259"/>
        <end position="357"/>
    </location>
</feature>
<sequence length="363" mass="41410">MTTRLTLNHWQDWLLPGNPDDTRLLHADGCDRIYVCPPHLGRGYIQEIPLQDDLSLFIVDYALTNDLVIDVPGESPHIEFEFLLAGPETGYSLFVPNFGFKQLEVKRSQRRFFKVEVIFKPPTLTDYFQAYLEQLSPQAQSVAERVIQAMYRYQRSGSLSTPVKMLSRVMQGGMASEPYTTFGHVVSDTLHAESVVFNYANRTPISPTMNQVIGQILSCPYQGTTRRIYLERQALKLVSLRLEAMVQPCLTEADLNSIYQAASILRNQLSNPPSIEALARRVCTNRLKLNQGFREVYDTTPYGYLRDCRLWQAQRLLTISDLAIADIAASVGYTNRSHFALAFRQWTGINPKTFQLQAWQWAS</sequence>
<gene>
    <name evidence="5" type="ORF">XM38_036060</name>
</gene>
<evidence type="ECO:0000259" key="4">
    <source>
        <dbReference type="PROSITE" id="PS01124"/>
    </source>
</evidence>
<evidence type="ECO:0000313" key="5">
    <source>
        <dbReference type="EMBL" id="ASC72648.1"/>
    </source>
</evidence>
<dbReference type="InterPro" id="IPR020449">
    <property type="entry name" value="Tscrpt_reg_AraC-type_HTH"/>
</dbReference>
<dbReference type="Pfam" id="PF12833">
    <property type="entry name" value="HTH_18"/>
    <property type="match status" value="1"/>
</dbReference>
<dbReference type="PROSITE" id="PS01124">
    <property type="entry name" value="HTH_ARAC_FAMILY_2"/>
    <property type="match status" value="1"/>
</dbReference>
<dbReference type="InterPro" id="IPR009057">
    <property type="entry name" value="Homeodomain-like_sf"/>
</dbReference>
<dbReference type="GO" id="GO:0003700">
    <property type="term" value="F:DNA-binding transcription factor activity"/>
    <property type="evidence" value="ECO:0007669"/>
    <property type="project" value="InterPro"/>
</dbReference>
<dbReference type="SUPFAM" id="SSF46689">
    <property type="entry name" value="Homeodomain-like"/>
    <property type="match status" value="2"/>
</dbReference>
<dbReference type="PRINTS" id="PR00032">
    <property type="entry name" value="HTHARAC"/>
</dbReference>
<keyword evidence="1" id="KW-0805">Transcription regulation</keyword>
<name>A0A1Z3HQS5_9CYAN</name>
<dbReference type="EMBL" id="CP021983">
    <property type="protein sequence ID" value="ASC72648.1"/>
    <property type="molecule type" value="Genomic_DNA"/>
</dbReference>
<protein>
    <submittedName>
        <fullName evidence="5">AraC family transcriptional regulator</fullName>
    </submittedName>
</protein>
<evidence type="ECO:0000256" key="3">
    <source>
        <dbReference type="ARBA" id="ARBA00023163"/>
    </source>
</evidence>
<dbReference type="SMART" id="SM00342">
    <property type="entry name" value="HTH_ARAC"/>
    <property type="match status" value="1"/>
</dbReference>
<keyword evidence="6" id="KW-1185">Reference proteome</keyword>
<evidence type="ECO:0000256" key="1">
    <source>
        <dbReference type="ARBA" id="ARBA00023015"/>
    </source>
</evidence>
<evidence type="ECO:0000313" key="6">
    <source>
        <dbReference type="Proteomes" id="UP000191901"/>
    </source>
</evidence>
<dbReference type="KEGG" id="hhg:XM38_036060"/>
<dbReference type="PANTHER" id="PTHR47893:SF1">
    <property type="entry name" value="REGULATORY PROTEIN PCHR"/>
    <property type="match status" value="1"/>
</dbReference>
<evidence type="ECO:0000256" key="2">
    <source>
        <dbReference type="ARBA" id="ARBA00023125"/>
    </source>
</evidence>
<keyword evidence="2" id="KW-0238">DNA-binding</keyword>
<dbReference type="AlphaFoldDB" id="A0A1Z3HQS5"/>
<proteinExistence type="predicted"/>
<dbReference type="GO" id="GO:0043565">
    <property type="term" value="F:sequence-specific DNA binding"/>
    <property type="evidence" value="ECO:0007669"/>
    <property type="project" value="InterPro"/>
</dbReference>
<keyword evidence="3" id="KW-0804">Transcription</keyword>
<reference evidence="5 6" key="1">
    <citation type="journal article" date="2016" name="Biochim. Biophys. Acta">
        <title>Characterization of red-shifted phycobilisomes isolated from the chlorophyll f-containing cyanobacterium Halomicronema hongdechloris.</title>
        <authorList>
            <person name="Li Y."/>
            <person name="Lin Y."/>
            <person name="Garvey C.J."/>
            <person name="Birch D."/>
            <person name="Corkery R.W."/>
            <person name="Loughlin P.C."/>
            <person name="Scheer H."/>
            <person name="Willows R.D."/>
            <person name="Chen M."/>
        </authorList>
    </citation>
    <scope>NUCLEOTIDE SEQUENCE [LARGE SCALE GENOMIC DNA]</scope>
    <source>
        <strain evidence="5 6">C2206</strain>
    </source>
</reference>
<dbReference type="RefSeq" id="WP_088430524.1">
    <property type="nucleotide sequence ID" value="NZ_CP021983.2"/>
</dbReference>
<dbReference type="InterPro" id="IPR018062">
    <property type="entry name" value="HTH_AraC-typ_CS"/>
</dbReference>
<dbReference type="Gene3D" id="1.10.10.60">
    <property type="entry name" value="Homeodomain-like"/>
    <property type="match status" value="1"/>
</dbReference>
<dbReference type="Proteomes" id="UP000191901">
    <property type="component" value="Chromosome"/>
</dbReference>
<organism evidence="5 6">
    <name type="scientific">Halomicronema hongdechloris C2206</name>
    <dbReference type="NCBI Taxonomy" id="1641165"/>
    <lineage>
        <taxon>Bacteria</taxon>
        <taxon>Bacillati</taxon>
        <taxon>Cyanobacteriota</taxon>
        <taxon>Cyanophyceae</taxon>
        <taxon>Nodosilineales</taxon>
        <taxon>Nodosilineaceae</taxon>
        <taxon>Halomicronema</taxon>
    </lineage>
</organism>